<dbReference type="AlphaFoldDB" id="A0A5C8NRG9"/>
<dbReference type="InterPro" id="IPR011195">
    <property type="entry name" value="UCP010256"/>
</dbReference>
<organism evidence="2 3">
    <name type="scientific">Zeimonas arvi</name>
    <dbReference type="NCBI Taxonomy" id="2498847"/>
    <lineage>
        <taxon>Bacteria</taxon>
        <taxon>Pseudomonadati</taxon>
        <taxon>Pseudomonadota</taxon>
        <taxon>Betaproteobacteria</taxon>
        <taxon>Burkholderiales</taxon>
        <taxon>Burkholderiaceae</taxon>
        <taxon>Zeimonas</taxon>
    </lineage>
</organism>
<dbReference type="OrthoDB" id="9790469at2"/>
<dbReference type="EMBL" id="VDUY01000007">
    <property type="protein sequence ID" value="TXL63766.1"/>
    <property type="molecule type" value="Genomic_DNA"/>
</dbReference>
<evidence type="ECO:0000313" key="2">
    <source>
        <dbReference type="EMBL" id="TXL63766.1"/>
    </source>
</evidence>
<dbReference type="Pfam" id="PF05762">
    <property type="entry name" value="VWA_CoxE"/>
    <property type="match status" value="1"/>
</dbReference>
<comment type="caution">
    <text evidence="2">The sequence shown here is derived from an EMBL/GenBank/DDBJ whole genome shotgun (WGS) entry which is preliminary data.</text>
</comment>
<reference evidence="2 3" key="1">
    <citation type="submission" date="2019-06" db="EMBL/GenBank/DDBJ databases">
        <title>Quisquiliibacterium sp. nov., isolated from a maize field.</title>
        <authorList>
            <person name="Lin S.-Y."/>
            <person name="Tsai C.-F."/>
            <person name="Young C.-C."/>
        </authorList>
    </citation>
    <scope>NUCLEOTIDE SEQUENCE [LARGE SCALE GENOMIC DNA]</scope>
    <source>
        <strain evidence="2 3">CC-CFT501</strain>
    </source>
</reference>
<dbReference type="PANTHER" id="PTHR39338">
    <property type="entry name" value="BLL5662 PROTEIN-RELATED"/>
    <property type="match status" value="1"/>
</dbReference>
<dbReference type="PIRSF" id="PIRSF010256">
    <property type="entry name" value="CoxE_vWa"/>
    <property type="match status" value="1"/>
</dbReference>
<dbReference type="RefSeq" id="WP_147705460.1">
    <property type="nucleotide sequence ID" value="NZ_VDUY01000007.1"/>
</dbReference>
<accession>A0A5C8NRG9</accession>
<dbReference type="InterPro" id="IPR008912">
    <property type="entry name" value="Uncharacterised_CoxE"/>
</dbReference>
<name>A0A5C8NRG9_9BURK</name>
<dbReference type="SUPFAM" id="SSF53300">
    <property type="entry name" value="vWA-like"/>
    <property type="match status" value="1"/>
</dbReference>
<gene>
    <name evidence="2" type="ORF">FHP08_15800</name>
</gene>
<evidence type="ECO:0000256" key="1">
    <source>
        <dbReference type="SAM" id="MobiDB-lite"/>
    </source>
</evidence>
<dbReference type="PANTHER" id="PTHR39338:SF6">
    <property type="entry name" value="BLL5662 PROTEIN"/>
    <property type="match status" value="1"/>
</dbReference>
<protein>
    <submittedName>
        <fullName evidence="2">VWA domain-containing protein</fullName>
    </submittedName>
</protein>
<dbReference type="Proteomes" id="UP000321548">
    <property type="component" value="Unassembled WGS sequence"/>
</dbReference>
<proteinExistence type="predicted"/>
<evidence type="ECO:0000313" key="3">
    <source>
        <dbReference type="Proteomes" id="UP000321548"/>
    </source>
</evidence>
<keyword evidence="3" id="KW-1185">Reference proteome</keyword>
<feature type="region of interest" description="Disordered" evidence="1">
    <location>
        <begin position="94"/>
        <end position="132"/>
    </location>
</feature>
<dbReference type="CDD" id="cd00198">
    <property type="entry name" value="vWFA"/>
    <property type="match status" value="1"/>
</dbReference>
<dbReference type="InterPro" id="IPR036465">
    <property type="entry name" value="vWFA_dom_sf"/>
</dbReference>
<sequence length="402" mass="44731">MNGGVAGGRVADNIVHFARVLRAAGVPVGPDRILAAIEAVELVGLDRRDDIHAALSAVMLARHEQQPVFDAAFDAFWRDPKLLEKLMYLLLPRVTGRPGANKPPQRPRRVEEALSPKAPQAPPPQGPSPEDKQTIDALVSFSDRERLQRADFESMSASEFAIARRLAETVPLPVRPVRTRRRAPSPRGRLDLRRALRRAVRTPDTIALPRSAPRLVPPPLVILIDISGSMDRYARAFLHYAYGLTQHHHRVHTLVFGTRLTDITRCLRHRDPDVAIERADALVQDWHGGTRIATNLAAFNRQWARRLLTGNAALLLVTDGLDRDEHGALGDEAARLARFAREVVWLNPLLRYEGFEPRAAGVRAILPHVDRMLPVHNLESLSDLARALADPAKRNPIKGHPT</sequence>
<dbReference type="Gene3D" id="3.40.50.410">
    <property type="entry name" value="von Willebrand factor, type A domain"/>
    <property type="match status" value="1"/>
</dbReference>